<dbReference type="InterPro" id="IPR058240">
    <property type="entry name" value="rSAM_sf"/>
</dbReference>
<evidence type="ECO:0000256" key="2">
    <source>
        <dbReference type="ARBA" id="ARBA00017228"/>
    </source>
</evidence>
<dbReference type="SMART" id="SM00729">
    <property type="entry name" value="Elp3"/>
    <property type="match status" value="1"/>
</dbReference>
<sequence>MSVRPAPTALPELALTPGTAFGIYVHVPFCATRCGYCDFNTYTAGELGGASPQGWLTALRTELELTAGLLGEVDVDTVFVGGGTPSLLGGAGLTEVLNAIRDNFTLAADAEVTTEANPESTSPDFFDQIRAAGYTRVSLGMQSTAPRVLAVLDRTHSPGRALQAAAEATAAGFEHLNIDLIYGTPGESDDDLLRSVDAALSAGVDHVSAYALVVEDGTALARRVRRGEIAAPDDDVLAHRYELLDRRLSAAGLAWYEVSNWSRPGGECRHNIGYWNGGQWWGAGPGAHGFVGDTRWWNVKHPNAYAEQLADGRLPVADFERLDAHARHIENVLLGIRLSGGLPVSALTDSERLRAGVAVAEGLLIRAGDRFVLTDRGRLLADAVVRDVLDD</sequence>
<evidence type="ECO:0000256" key="8">
    <source>
        <dbReference type="ARBA" id="ARBA00023186"/>
    </source>
</evidence>
<dbReference type="SFLD" id="SFLDF00288">
    <property type="entry name" value="HemN-like__clustered_with_nucl"/>
    <property type="match status" value="1"/>
</dbReference>
<dbReference type="Gene3D" id="3.20.20.70">
    <property type="entry name" value="Aldolase class I"/>
    <property type="match status" value="1"/>
</dbReference>
<keyword evidence="8 9" id="KW-0143">Chaperone</keyword>
<keyword evidence="12" id="KW-1185">Reference proteome</keyword>
<evidence type="ECO:0000256" key="6">
    <source>
        <dbReference type="ARBA" id="ARBA00023004"/>
    </source>
</evidence>
<evidence type="ECO:0000313" key="12">
    <source>
        <dbReference type="Proteomes" id="UP001055337"/>
    </source>
</evidence>
<keyword evidence="5 9" id="KW-0479">Metal-binding</keyword>
<keyword evidence="9" id="KW-0004">4Fe-4S</keyword>
<protein>
    <recommendedName>
        <fullName evidence="2 9">Heme chaperone HemW</fullName>
    </recommendedName>
</protein>
<comment type="subcellular location">
    <subcellularLocation>
        <location evidence="9">Cytoplasm</location>
    </subcellularLocation>
</comment>
<comment type="similarity">
    <text evidence="1">Belongs to the anaerobic coproporphyrinogen-III oxidase family. HemW subfamily.</text>
</comment>
<dbReference type="Proteomes" id="UP001055337">
    <property type="component" value="Chromosome"/>
</dbReference>
<dbReference type="SFLD" id="SFLDF00562">
    <property type="entry name" value="HemN-like__clustered_with_heat"/>
    <property type="match status" value="1"/>
</dbReference>
<evidence type="ECO:0000256" key="3">
    <source>
        <dbReference type="ARBA" id="ARBA00022617"/>
    </source>
</evidence>
<keyword evidence="6 9" id="KW-0408">Iron</keyword>
<keyword evidence="3 9" id="KW-0349">Heme</keyword>
<dbReference type="InterPro" id="IPR013785">
    <property type="entry name" value="Aldolase_TIM"/>
</dbReference>
<feature type="domain" description="Radical SAM core" evidence="10">
    <location>
        <begin position="15"/>
        <end position="254"/>
    </location>
</feature>
<dbReference type="EMBL" id="CP092362">
    <property type="protein sequence ID" value="ULN39996.1"/>
    <property type="molecule type" value="Genomic_DNA"/>
</dbReference>
<keyword evidence="4 9" id="KW-0949">S-adenosyl-L-methionine</keyword>
<keyword evidence="7 9" id="KW-0411">Iron-sulfur</keyword>
<evidence type="ECO:0000256" key="1">
    <source>
        <dbReference type="ARBA" id="ARBA00006100"/>
    </source>
</evidence>
<evidence type="ECO:0000259" key="10">
    <source>
        <dbReference type="PROSITE" id="PS51918"/>
    </source>
</evidence>
<evidence type="ECO:0000256" key="9">
    <source>
        <dbReference type="RuleBase" id="RU364116"/>
    </source>
</evidence>
<reference evidence="11" key="1">
    <citation type="submission" date="2022-08" db="EMBL/GenBank/DDBJ databases">
        <title>Whole genome sequencing of non-tuberculosis mycobacteria type-strains.</title>
        <authorList>
            <person name="Igarashi Y."/>
            <person name="Osugi A."/>
            <person name="Mitarai S."/>
        </authorList>
    </citation>
    <scope>NUCLEOTIDE SEQUENCE</scope>
    <source>
        <strain evidence="11">JCM 16369</strain>
    </source>
</reference>
<dbReference type="SFLD" id="SFLDS00029">
    <property type="entry name" value="Radical_SAM"/>
    <property type="match status" value="1"/>
</dbReference>
<dbReference type="SFLD" id="SFLDG01065">
    <property type="entry name" value="anaerobic_coproporphyrinogen-I"/>
    <property type="match status" value="1"/>
</dbReference>
<evidence type="ECO:0000256" key="5">
    <source>
        <dbReference type="ARBA" id="ARBA00022723"/>
    </source>
</evidence>
<dbReference type="RefSeq" id="WP_240176851.1">
    <property type="nucleotide sequence ID" value="NZ_CP092362.2"/>
</dbReference>
<evidence type="ECO:0000256" key="4">
    <source>
        <dbReference type="ARBA" id="ARBA00022691"/>
    </source>
</evidence>
<dbReference type="InterPro" id="IPR006638">
    <property type="entry name" value="Elp3/MiaA/NifB-like_rSAM"/>
</dbReference>
<dbReference type="InterPro" id="IPR007197">
    <property type="entry name" value="rSAM"/>
</dbReference>
<dbReference type="InterPro" id="IPR004559">
    <property type="entry name" value="HemW-like"/>
</dbReference>
<proteinExistence type="inferred from homology"/>
<evidence type="ECO:0000313" key="11">
    <source>
        <dbReference type="EMBL" id="ULN39996.1"/>
    </source>
</evidence>
<accession>A0ABY3TIL6</accession>
<dbReference type="PANTHER" id="PTHR13932:SF5">
    <property type="entry name" value="RADICAL S-ADENOSYL METHIONINE DOMAIN-CONTAINING PROTEIN 1, MITOCHONDRIAL"/>
    <property type="match status" value="1"/>
</dbReference>
<gene>
    <name evidence="11" type="primary">hemW</name>
    <name evidence="11" type="ORF">MI149_20120</name>
</gene>
<dbReference type="SUPFAM" id="SSF102114">
    <property type="entry name" value="Radical SAM enzymes"/>
    <property type="match status" value="1"/>
</dbReference>
<name>A0ABY3TIL6_9MYCO</name>
<organism evidence="11 12">
    <name type="scientific">Mycolicibacterium crocinum</name>
    <dbReference type="NCBI Taxonomy" id="388459"/>
    <lineage>
        <taxon>Bacteria</taxon>
        <taxon>Bacillati</taxon>
        <taxon>Actinomycetota</taxon>
        <taxon>Actinomycetes</taxon>
        <taxon>Mycobacteriales</taxon>
        <taxon>Mycobacteriaceae</taxon>
        <taxon>Mycolicibacterium</taxon>
    </lineage>
</organism>
<dbReference type="PROSITE" id="PS51918">
    <property type="entry name" value="RADICAL_SAM"/>
    <property type="match status" value="1"/>
</dbReference>
<dbReference type="Pfam" id="PF04055">
    <property type="entry name" value="Radical_SAM"/>
    <property type="match status" value="1"/>
</dbReference>
<dbReference type="NCBIfam" id="TIGR00539">
    <property type="entry name" value="hemN_rel"/>
    <property type="match status" value="1"/>
</dbReference>
<evidence type="ECO:0000256" key="7">
    <source>
        <dbReference type="ARBA" id="ARBA00023014"/>
    </source>
</evidence>
<dbReference type="PANTHER" id="PTHR13932">
    <property type="entry name" value="COPROPORPHYRINIGEN III OXIDASE"/>
    <property type="match status" value="1"/>
</dbReference>
<dbReference type="InterPro" id="IPR034505">
    <property type="entry name" value="Coproporphyrinogen-III_oxidase"/>
</dbReference>
<keyword evidence="9" id="KW-0963">Cytoplasm</keyword>
<comment type="function">
    <text evidence="9">Probably acts as a heme chaperone, transferring heme to an unknown acceptor. Binds one molecule of heme per monomer, possibly covalently. Binds 1 [4Fe-4S] cluster. The cluster is coordinated with 3 cysteines and an exchangeable S-adenosyl-L-methionine.</text>
</comment>